<dbReference type="AlphaFoldDB" id="A0A183VH01"/>
<gene>
    <name evidence="1" type="ORF">TCNE_LOCUS20021</name>
</gene>
<evidence type="ECO:0000313" key="1">
    <source>
        <dbReference type="EMBL" id="VDM51342.1"/>
    </source>
</evidence>
<reference evidence="3" key="1">
    <citation type="submission" date="2016-06" db="UniProtKB">
        <authorList>
            <consortium name="WormBaseParasite"/>
        </authorList>
    </citation>
    <scope>IDENTIFICATION</scope>
</reference>
<dbReference type="EMBL" id="UYWY01028011">
    <property type="protein sequence ID" value="VDM51342.1"/>
    <property type="molecule type" value="Genomic_DNA"/>
</dbReference>
<name>A0A183VH01_TOXCA</name>
<accession>A0A183VH01</accession>
<proteinExistence type="predicted"/>
<reference evidence="1 2" key="2">
    <citation type="submission" date="2018-11" db="EMBL/GenBank/DDBJ databases">
        <authorList>
            <consortium name="Pathogen Informatics"/>
        </authorList>
    </citation>
    <scope>NUCLEOTIDE SEQUENCE [LARGE SCALE GENOMIC DNA]</scope>
</reference>
<protein>
    <submittedName>
        <fullName evidence="1 3">Uncharacterized protein</fullName>
    </submittedName>
</protein>
<evidence type="ECO:0000313" key="2">
    <source>
        <dbReference type="Proteomes" id="UP000050794"/>
    </source>
</evidence>
<dbReference type="WBParaSite" id="TCNE_0002002501-mRNA-1">
    <property type="protein sequence ID" value="TCNE_0002002501-mRNA-1"/>
    <property type="gene ID" value="TCNE_0002002501"/>
</dbReference>
<dbReference type="Proteomes" id="UP000050794">
    <property type="component" value="Unassembled WGS sequence"/>
</dbReference>
<keyword evidence="2" id="KW-1185">Reference proteome</keyword>
<evidence type="ECO:0000313" key="3">
    <source>
        <dbReference type="WBParaSite" id="TCNE_0002002501-mRNA-1"/>
    </source>
</evidence>
<sequence>MRKAGCRIKLPSKVDDVDDIMDTIAEGNDAIVERLGILMDTLSRNARCEEVTVPQLEPGAEYVSGISGQRSSQGRYAVLLSRANHGNESTSSNSIPHRTTEHASSGILMDTLSRNARCEEVIVPQLEPGAEYVSGISGQRSSQGRYAVLLSRANHGNESTSSNNIPHRTTEHASSVCRSRFPSNFCG</sequence>
<organism evidence="2 3">
    <name type="scientific">Toxocara canis</name>
    <name type="common">Canine roundworm</name>
    <dbReference type="NCBI Taxonomy" id="6265"/>
    <lineage>
        <taxon>Eukaryota</taxon>
        <taxon>Metazoa</taxon>
        <taxon>Ecdysozoa</taxon>
        <taxon>Nematoda</taxon>
        <taxon>Chromadorea</taxon>
        <taxon>Rhabditida</taxon>
        <taxon>Spirurina</taxon>
        <taxon>Ascaridomorpha</taxon>
        <taxon>Ascaridoidea</taxon>
        <taxon>Toxocaridae</taxon>
        <taxon>Toxocara</taxon>
    </lineage>
</organism>